<keyword evidence="2" id="KW-1185">Reference proteome</keyword>
<comment type="caution">
    <text evidence="1">The sequence shown here is derived from an EMBL/GenBank/DDBJ whole genome shotgun (WGS) entry which is preliminary data.</text>
</comment>
<reference evidence="1" key="1">
    <citation type="journal article" date="2022" name="bioRxiv">
        <title>Sequencing and chromosome-scale assembly of the giantPleurodeles waltlgenome.</title>
        <authorList>
            <person name="Brown T."/>
            <person name="Elewa A."/>
            <person name="Iarovenko S."/>
            <person name="Subramanian E."/>
            <person name="Araus A.J."/>
            <person name="Petzold A."/>
            <person name="Susuki M."/>
            <person name="Suzuki K.-i.T."/>
            <person name="Hayashi T."/>
            <person name="Toyoda A."/>
            <person name="Oliveira C."/>
            <person name="Osipova E."/>
            <person name="Leigh N.D."/>
            <person name="Simon A."/>
            <person name="Yun M.H."/>
        </authorList>
    </citation>
    <scope>NUCLEOTIDE SEQUENCE</scope>
    <source>
        <strain evidence="1">20211129_DDA</strain>
        <tissue evidence="1">Liver</tissue>
    </source>
</reference>
<protein>
    <submittedName>
        <fullName evidence="1">Uncharacterized protein</fullName>
    </submittedName>
</protein>
<proteinExistence type="predicted"/>
<evidence type="ECO:0000313" key="2">
    <source>
        <dbReference type="Proteomes" id="UP001066276"/>
    </source>
</evidence>
<accession>A0AAV7UIC8</accession>
<sequence length="85" mass="9686">MYPGRRIGCVLAYVCGNIDVKGAHQKKGIWRAIAKDVRALGVYSRRSTHCQKWWGDLRRWAWKTAEAQLGMASQQGRSARRTLTP</sequence>
<dbReference type="Proteomes" id="UP001066276">
    <property type="component" value="Chromosome 3_1"/>
</dbReference>
<dbReference type="EMBL" id="JANPWB010000005">
    <property type="protein sequence ID" value="KAJ1188785.1"/>
    <property type="molecule type" value="Genomic_DNA"/>
</dbReference>
<evidence type="ECO:0000313" key="1">
    <source>
        <dbReference type="EMBL" id="KAJ1188785.1"/>
    </source>
</evidence>
<dbReference type="AlphaFoldDB" id="A0AAV7UIC8"/>
<gene>
    <name evidence="1" type="ORF">NDU88_005542</name>
</gene>
<organism evidence="1 2">
    <name type="scientific">Pleurodeles waltl</name>
    <name type="common">Iberian ribbed newt</name>
    <dbReference type="NCBI Taxonomy" id="8319"/>
    <lineage>
        <taxon>Eukaryota</taxon>
        <taxon>Metazoa</taxon>
        <taxon>Chordata</taxon>
        <taxon>Craniata</taxon>
        <taxon>Vertebrata</taxon>
        <taxon>Euteleostomi</taxon>
        <taxon>Amphibia</taxon>
        <taxon>Batrachia</taxon>
        <taxon>Caudata</taxon>
        <taxon>Salamandroidea</taxon>
        <taxon>Salamandridae</taxon>
        <taxon>Pleurodelinae</taxon>
        <taxon>Pleurodeles</taxon>
    </lineage>
</organism>
<name>A0AAV7UIC8_PLEWA</name>